<dbReference type="GO" id="GO:0005634">
    <property type="term" value="C:nucleus"/>
    <property type="evidence" value="ECO:0007669"/>
    <property type="project" value="UniProtKB-SubCell"/>
</dbReference>
<feature type="domain" description="C2H2-type" evidence="9">
    <location>
        <begin position="202"/>
        <end position="225"/>
    </location>
</feature>
<keyword evidence="11" id="KW-1185">Reference proteome</keyword>
<feature type="compositionally biased region" description="Basic and acidic residues" evidence="8">
    <location>
        <begin position="598"/>
        <end position="610"/>
    </location>
</feature>
<dbReference type="InterPro" id="IPR041661">
    <property type="entry name" value="ZN622/Rei1/Reh1_Znf-C2H2"/>
</dbReference>
<accession>A0A9P0LJR2</accession>
<evidence type="ECO:0000259" key="9">
    <source>
        <dbReference type="PROSITE" id="PS50157"/>
    </source>
</evidence>
<evidence type="ECO:0000313" key="10">
    <source>
        <dbReference type="EMBL" id="CAH1994809.1"/>
    </source>
</evidence>
<keyword evidence="4 7" id="KW-0863">Zinc-finger</keyword>
<feature type="region of interest" description="Disordered" evidence="8">
    <location>
        <begin position="556"/>
        <end position="583"/>
    </location>
</feature>
<dbReference type="AlphaFoldDB" id="A0A9P0LJR2"/>
<sequence length="794" mass="91169">MQISKATSKNSIEKAPELSNQPEIAEKQEEMTVFQEELTVDPEMIENALKLGKCLLCVFKYDSLAPLLTHYRSTHSYIFSVKTKIYMCKKCYHYMNTDEDVQKHLETMHKLKGATCPICYKGCSSANEVVEHFKSSHVADKTKPQCSVCNTVYTNDKELVTHYLVEHKFASSFRELLDEAVRDDSETYTPEMSKPDDPNKKFKCHFCSERFKKDYSLTSHIAAKHKVTVGSTGEQSSKPETAALGKSKKSYACHVCSEKFKRDFSLAAHLKDKHHVTVGQMEQEVKYFVCIYCPQTFLELTTALEHMRKDHETTFKCTKCNSYFRKPLQLSRHNESNCTLFFDPSVPVQYVCRFCNVSMPKKELMSHLVQCEISHIDVLRCKFCLDTFQTESLRLQHLETRHPKTEPKPKQFTCPECPKKFYSEAAILNHADTKHVMIKLGNKPLLPAHQVLQTFYLKKTNKHSYKCPFCVHKFFGIPLVIAHLKRKHPREPFEVTNRVRLAKVTSSTPHVPFASSSFDYDSNQRLSRATPNSNMNEELYASTEKMYRDYEDDDVDHESEMARDTDSPYYSTAPREGVPIRDMPGVNQEMFGRQAREHTVYESRKEDFRGEQASGSRTSGVTERGFGSKRSTSTSYDSCPASSRLMDSSRKRNYRGVVIQSRGLGDEDRFRSDRDSRESEALLHESYESRRANDAFRELNSGEEVPASYRSSGLQEHVSHGGYEAKLGPASNYHETYRASRANIPSSTSTRSMLHDIEEMFTCEVCGDSFTSYAALNMHVEINHVYDFESLDCF</sequence>
<dbReference type="InterPro" id="IPR050888">
    <property type="entry name" value="ZnF_C2H2-type_TF"/>
</dbReference>
<feature type="compositionally biased region" description="Polar residues" evidence="8">
    <location>
        <begin position="629"/>
        <end position="641"/>
    </location>
</feature>
<dbReference type="InterPro" id="IPR013087">
    <property type="entry name" value="Znf_C2H2_type"/>
</dbReference>
<evidence type="ECO:0000256" key="3">
    <source>
        <dbReference type="ARBA" id="ARBA00022737"/>
    </source>
</evidence>
<evidence type="ECO:0000313" key="11">
    <source>
        <dbReference type="Proteomes" id="UP001152888"/>
    </source>
</evidence>
<feature type="domain" description="C2H2-type" evidence="9">
    <location>
        <begin position="412"/>
        <end position="444"/>
    </location>
</feature>
<dbReference type="InterPro" id="IPR036236">
    <property type="entry name" value="Znf_C2H2_sf"/>
</dbReference>
<feature type="region of interest" description="Disordered" evidence="8">
    <location>
        <begin position="667"/>
        <end position="686"/>
    </location>
</feature>
<organism evidence="10 11">
    <name type="scientific">Acanthoscelides obtectus</name>
    <name type="common">Bean weevil</name>
    <name type="synonym">Bruchus obtectus</name>
    <dbReference type="NCBI Taxonomy" id="200917"/>
    <lineage>
        <taxon>Eukaryota</taxon>
        <taxon>Metazoa</taxon>
        <taxon>Ecdysozoa</taxon>
        <taxon>Arthropoda</taxon>
        <taxon>Hexapoda</taxon>
        <taxon>Insecta</taxon>
        <taxon>Pterygota</taxon>
        <taxon>Neoptera</taxon>
        <taxon>Endopterygota</taxon>
        <taxon>Coleoptera</taxon>
        <taxon>Polyphaga</taxon>
        <taxon>Cucujiformia</taxon>
        <taxon>Chrysomeloidea</taxon>
        <taxon>Chrysomelidae</taxon>
        <taxon>Bruchinae</taxon>
        <taxon>Bruchini</taxon>
        <taxon>Acanthoscelides</taxon>
    </lineage>
</organism>
<dbReference type="Gene3D" id="3.30.160.60">
    <property type="entry name" value="Classic Zinc Finger"/>
    <property type="match status" value="3"/>
</dbReference>
<keyword evidence="2" id="KW-0479">Metal-binding</keyword>
<evidence type="ECO:0000256" key="2">
    <source>
        <dbReference type="ARBA" id="ARBA00022723"/>
    </source>
</evidence>
<proteinExistence type="predicted"/>
<dbReference type="Pfam" id="PF12756">
    <property type="entry name" value="zf-C2H2_2"/>
    <property type="match status" value="1"/>
</dbReference>
<feature type="compositionally biased region" description="Polar residues" evidence="8">
    <location>
        <begin position="1"/>
        <end position="10"/>
    </location>
</feature>
<comment type="subcellular location">
    <subcellularLocation>
        <location evidence="1">Nucleus</location>
    </subcellularLocation>
</comment>
<evidence type="ECO:0000256" key="5">
    <source>
        <dbReference type="ARBA" id="ARBA00022833"/>
    </source>
</evidence>
<keyword evidence="6" id="KW-0539">Nucleus</keyword>
<gene>
    <name evidence="10" type="ORF">ACAOBT_LOCUS22277</name>
</gene>
<evidence type="ECO:0000256" key="4">
    <source>
        <dbReference type="ARBA" id="ARBA00022771"/>
    </source>
</evidence>
<name>A0A9P0LJR2_ACAOB</name>
<feature type="domain" description="C2H2-type" evidence="9">
    <location>
        <begin position="761"/>
        <end position="789"/>
    </location>
</feature>
<dbReference type="SUPFAM" id="SSF57667">
    <property type="entry name" value="beta-beta-alpha zinc fingers"/>
    <property type="match status" value="1"/>
</dbReference>
<evidence type="ECO:0000256" key="6">
    <source>
        <dbReference type="ARBA" id="ARBA00023242"/>
    </source>
</evidence>
<keyword evidence="5" id="KW-0862">Zinc</keyword>
<evidence type="ECO:0000256" key="8">
    <source>
        <dbReference type="SAM" id="MobiDB-lite"/>
    </source>
</evidence>
<dbReference type="OrthoDB" id="10039931at2759"/>
<feature type="region of interest" description="Disordered" evidence="8">
    <location>
        <begin position="1"/>
        <end position="25"/>
    </location>
</feature>
<dbReference type="SMART" id="SM00355">
    <property type="entry name" value="ZnF_C2H2"/>
    <property type="match status" value="13"/>
</dbReference>
<feature type="region of interest" description="Disordered" evidence="8">
    <location>
        <begin position="598"/>
        <end position="660"/>
    </location>
</feature>
<dbReference type="Proteomes" id="UP001152888">
    <property type="component" value="Unassembled WGS sequence"/>
</dbReference>
<dbReference type="PROSITE" id="PS00028">
    <property type="entry name" value="ZINC_FINGER_C2H2_1"/>
    <property type="match status" value="9"/>
</dbReference>
<dbReference type="PANTHER" id="PTHR24406">
    <property type="entry name" value="TRANSCRIPTIONAL REPRESSOR CTCFL-RELATED"/>
    <property type="match status" value="1"/>
</dbReference>
<dbReference type="EMBL" id="CAKOFQ010007208">
    <property type="protein sequence ID" value="CAH1994809.1"/>
    <property type="molecule type" value="Genomic_DNA"/>
</dbReference>
<evidence type="ECO:0000256" key="1">
    <source>
        <dbReference type="ARBA" id="ARBA00004123"/>
    </source>
</evidence>
<dbReference type="GO" id="GO:0008270">
    <property type="term" value="F:zinc ion binding"/>
    <property type="evidence" value="ECO:0007669"/>
    <property type="project" value="UniProtKB-KW"/>
</dbReference>
<reference evidence="10" key="1">
    <citation type="submission" date="2022-03" db="EMBL/GenBank/DDBJ databases">
        <authorList>
            <person name="Sayadi A."/>
        </authorList>
    </citation>
    <scope>NUCLEOTIDE SEQUENCE</scope>
</reference>
<comment type="caution">
    <text evidence="10">The sequence shown here is derived from an EMBL/GenBank/DDBJ whole genome shotgun (WGS) entry which is preliminary data.</text>
</comment>
<protein>
    <recommendedName>
        <fullName evidence="9">C2H2-type domain-containing protein</fullName>
    </recommendedName>
</protein>
<feature type="domain" description="C2H2-type" evidence="9">
    <location>
        <begin position="251"/>
        <end position="274"/>
    </location>
</feature>
<keyword evidence="3" id="KW-0677">Repeat</keyword>
<evidence type="ECO:0000256" key="7">
    <source>
        <dbReference type="PROSITE-ProRule" id="PRU00042"/>
    </source>
</evidence>
<dbReference type="PROSITE" id="PS50157">
    <property type="entry name" value="ZINC_FINGER_C2H2_2"/>
    <property type="match status" value="4"/>
</dbReference>